<protein>
    <submittedName>
        <fullName evidence="2">Molecular chaperone DnaJ</fullName>
    </submittedName>
</protein>
<dbReference type="Proteomes" id="UP000027980">
    <property type="component" value="Chromosome"/>
</dbReference>
<dbReference type="HOGENOM" id="CLU_129296_0_1_9"/>
<dbReference type="RefSeq" id="WP_038558683.1">
    <property type="nucleotide sequence ID" value="NZ_CP008876.1"/>
</dbReference>
<dbReference type="EMBL" id="CP008876">
    <property type="protein sequence ID" value="AIF65818.1"/>
    <property type="molecule type" value="Genomic_DNA"/>
</dbReference>
<evidence type="ECO:0000259" key="1">
    <source>
        <dbReference type="Pfam" id="PF09350"/>
    </source>
</evidence>
<evidence type="ECO:0000313" key="2">
    <source>
        <dbReference type="EMBL" id="AIF65818.1"/>
    </source>
</evidence>
<feature type="domain" description="DnaJ homologue subfamily C member 28 conserved" evidence="1">
    <location>
        <begin position="7"/>
        <end position="74"/>
    </location>
</feature>
<dbReference type="InterPro" id="IPR052573">
    <property type="entry name" value="DnaJ_C_subfamily_28"/>
</dbReference>
<name>A0A075LN52_9BACI</name>
<reference evidence="2 3" key="1">
    <citation type="submission" date="2014-07" db="EMBL/GenBank/DDBJ databases">
        <title>Complete genome sequence of a moderately halophilic bacterium Terribacillus aidingensis MP602, isolated from Cryptomeria fortunei in Tianmu mountain in China.</title>
        <authorList>
            <person name="Wang Y."/>
            <person name="Lu P."/>
            <person name="Zhang L."/>
        </authorList>
    </citation>
    <scope>NUCLEOTIDE SEQUENCE [LARGE SCALE GENOMIC DNA]</scope>
    <source>
        <strain evidence="2 3">MP602</strain>
    </source>
</reference>
<dbReference type="GeneID" id="34221938"/>
<dbReference type="PANTHER" id="PTHR39158">
    <property type="entry name" value="OS08G0560600 PROTEIN"/>
    <property type="match status" value="1"/>
</dbReference>
<gene>
    <name evidence="2" type="ORF">GZ22_03595</name>
</gene>
<dbReference type="KEGG" id="tap:GZ22_03595"/>
<proteinExistence type="predicted"/>
<sequence length="123" mass="14182">MDLISLLAEERIKQAEANGEFRNLPGAGKPLELEDLSGVPEDMRMSYKILKNAGYIPPEMELQKEIVALRDLLRICTDDSERAAFRKRISEKEIHYEALLQKLKRNSPGTLSQYREQIEHKLT</sequence>
<dbReference type="PANTHER" id="PTHR39158:SF1">
    <property type="entry name" value="DNAJ HOMOLOG SUBFAMILY C MEMBER 28"/>
    <property type="match status" value="1"/>
</dbReference>
<dbReference type="InterPro" id="IPR018961">
    <property type="entry name" value="DnaJ_homolog_subfam-C_membr-28"/>
</dbReference>
<accession>A0A075LN52</accession>
<dbReference type="AlphaFoldDB" id="A0A075LN52"/>
<dbReference type="Pfam" id="PF09350">
    <property type="entry name" value="DJC28_CD"/>
    <property type="match status" value="1"/>
</dbReference>
<evidence type="ECO:0000313" key="3">
    <source>
        <dbReference type="Proteomes" id="UP000027980"/>
    </source>
</evidence>
<organism evidence="2 3">
    <name type="scientific">Terribacillus saccharophilus</name>
    <dbReference type="NCBI Taxonomy" id="361277"/>
    <lineage>
        <taxon>Bacteria</taxon>
        <taxon>Bacillati</taxon>
        <taxon>Bacillota</taxon>
        <taxon>Bacilli</taxon>
        <taxon>Bacillales</taxon>
        <taxon>Bacillaceae</taxon>
        <taxon>Terribacillus</taxon>
    </lineage>
</organism>
<dbReference type="OrthoDB" id="9798476at2"/>